<name>A0A078B0X6_STYLE</name>
<gene>
    <name evidence="2" type="primary">Contig19727.g20923</name>
    <name evidence="2" type="ORF">STYLEM_17409</name>
</gene>
<evidence type="ECO:0000313" key="3">
    <source>
        <dbReference type="Proteomes" id="UP000039865"/>
    </source>
</evidence>
<protein>
    <submittedName>
        <fullName evidence="2">Uncharacterized protein</fullName>
    </submittedName>
</protein>
<feature type="region of interest" description="Disordered" evidence="1">
    <location>
        <begin position="123"/>
        <end position="166"/>
    </location>
</feature>
<feature type="compositionally biased region" description="Polar residues" evidence="1">
    <location>
        <begin position="155"/>
        <end position="166"/>
    </location>
</feature>
<sequence length="630" mass="73022">MRPQSSQDLRPLTFNYQPESMGFAENVIDMLVEQTFYQLFLKQLEQKKMPYCIEHTIDTVSIGWFNAYRKPDQPCCFTDDPNEFSEPSPCPKDQWSSNLVPIQKKEIEIPNLELDIWYQKSSRKSPKKGQQSVSDYSSIINPSRVISTKRKGRTSGVNNGKPQTNKSVPLEQFIEKPKPQEEVEEDKMVDKLRTQKMKDDLRMQKILEQQRLRAQMKSQSRKRMLNKIQFDDFSNMSGSQKDQDLDYNFTTDHKGKKLQQNYIPGDKLMKPVIIGSKLLKNPSDEQFLERMRRMNRTRTSQNLMAFKKRQSLFDNYKDSLKTMTMANNEGNNQLVFNVNEKKYVKPPPPSQLIDLQAGVKIRDKFSARGGGEFTMTMRNQMSRDDYFGGGRSHRIVPPSLQSNGKKRAVESVRFSGEETERVQSTENHRAVTGDRKMQESLSTIYGDSNDLQIKKKLRNVVSQNEKIIINKRRDQIKDLLSFDKNHLWTAGKLNQVLNQNNEGDNNFMGINPKLEAQQLYSARNTFSSGYDFGIQSTAPQSSATPRVRDIIYADVNQIQAREDQLDRLRTSLTRQTAVKPIRPKTLVKLENLLTERAQTTVKIRDKNLKHTYSDINSKKAFNLRDYSETQ</sequence>
<dbReference type="AlphaFoldDB" id="A0A078B0X6"/>
<reference evidence="2 3" key="1">
    <citation type="submission" date="2014-06" db="EMBL/GenBank/DDBJ databases">
        <authorList>
            <person name="Swart Estienne"/>
        </authorList>
    </citation>
    <scope>NUCLEOTIDE SEQUENCE [LARGE SCALE GENOMIC DNA]</scope>
    <source>
        <strain evidence="2 3">130c</strain>
    </source>
</reference>
<keyword evidence="3" id="KW-1185">Reference proteome</keyword>
<organism evidence="2 3">
    <name type="scientific">Stylonychia lemnae</name>
    <name type="common">Ciliate</name>
    <dbReference type="NCBI Taxonomy" id="5949"/>
    <lineage>
        <taxon>Eukaryota</taxon>
        <taxon>Sar</taxon>
        <taxon>Alveolata</taxon>
        <taxon>Ciliophora</taxon>
        <taxon>Intramacronucleata</taxon>
        <taxon>Spirotrichea</taxon>
        <taxon>Stichotrichia</taxon>
        <taxon>Sporadotrichida</taxon>
        <taxon>Oxytrichidae</taxon>
        <taxon>Stylonychinae</taxon>
        <taxon>Stylonychia</taxon>
    </lineage>
</organism>
<proteinExistence type="predicted"/>
<dbReference type="InParanoid" id="A0A078B0X6"/>
<dbReference type="EMBL" id="CCKQ01016419">
    <property type="protein sequence ID" value="CDW88290.1"/>
    <property type="molecule type" value="Genomic_DNA"/>
</dbReference>
<accession>A0A078B0X6</accession>
<feature type="compositionally biased region" description="Polar residues" evidence="1">
    <location>
        <begin position="128"/>
        <end position="146"/>
    </location>
</feature>
<evidence type="ECO:0000313" key="2">
    <source>
        <dbReference type="EMBL" id="CDW88290.1"/>
    </source>
</evidence>
<evidence type="ECO:0000256" key="1">
    <source>
        <dbReference type="SAM" id="MobiDB-lite"/>
    </source>
</evidence>
<dbReference type="Proteomes" id="UP000039865">
    <property type="component" value="Unassembled WGS sequence"/>
</dbReference>